<evidence type="ECO:0000313" key="4">
    <source>
        <dbReference type="Proteomes" id="UP000324767"/>
    </source>
</evidence>
<gene>
    <name evidence="3" type="ORF">FRX48_03137</name>
</gene>
<comment type="caution">
    <text evidence="3">The sequence shown here is derived from an EMBL/GenBank/DDBJ whole genome shotgun (WGS) entry which is preliminary data.</text>
</comment>
<dbReference type="PROSITE" id="PS51253">
    <property type="entry name" value="HTH_CENPB"/>
    <property type="match status" value="1"/>
</dbReference>
<dbReference type="InterPro" id="IPR006600">
    <property type="entry name" value="HTH_CenpB_DNA-bd_dom"/>
</dbReference>
<proteinExistence type="predicted"/>
<evidence type="ECO:0000256" key="1">
    <source>
        <dbReference type="ARBA" id="ARBA00023125"/>
    </source>
</evidence>
<dbReference type="OrthoDB" id="3560646at2759"/>
<dbReference type="Proteomes" id="UP000324767">
    <property type="component" value="Unassembled WGS sequence"/>
</dbReference>
<keyword evidence="1" id="KW-0238">DNA-binding</keyword>
<accession>A0A5M8PWD3</accession>
<dbReference type="Pfam" id="PF03221">
    <property type="entry name" value="HTH_Tnp_Tc5"/>
    <property type="match status" value="1"/>
</dbReference>
<sequence length="112" mass="12684">MAAASLEYKQRLSGPQEEALIHLINSLTDQGLPPTSRIIQNLVEELLGGPVRKNWTGDFIKRHKDRLKSLYLDNINSQRHKAEYTPSFKQFYDLVVQFLAVSTPAAQNTSIC</sequence>
<name>A0A5M8PWD3_9LECA</name>
<evidence type="ECO:0000259" key="2">
    <source>
        <dbReference type="PROSITE" id="PS51253"/>
    </source>
</evidence>
<dbReference type="AlphaFoldDB" id="A0A5M8PWD3"/>
<dbReference type="EMBL" id="VXIT01000004">
    <property type="protein sequence ID" value="KAA6413391.1"/>
    <property type="molecule type" value="Genomic_DNA"/>
</dbReference>
<protein>
    <recommendedName>
        <fullName evidence="2">HTH CENPB-type domain-containing protein</fullName>
    </recommendedName>
</protein>
<organism evidence="3 4">
    <name type="scientific">Lasallia pustulata</name>
    <dbReference type="NCBI Taxonomy" id="136370"/>
    <lineage>
        <taxon>Eukaryota</taxon>
        <taxon>Fungi</taxon>
        <taxon>Dikarya</taxon>
        <taxon>Ascomycota</taxon>
        <taxon>Pezizomycotina</taxon>
        <taxon>Lecanoromycetes</taxon>
        <taxon>OSLEUM clade</taxon>
        <taxon>Umbilicariomycetidae</taxon>
        <taxon>Umbilicariales</taxon>
        <taxon>Umbilicariaceae</taxon>
        <taxon>Lasallia</taxon>
    </lineage>
</organism>
<reference evidence="3 4" key="1">
    <citation type="submission" date="2019-09" db="EMBL/GenBank/DDBJ databases">
        <title>The hologenome of the rock-dwelling lichen Lasallia pustulata.</title>
        <authorList>
            <person name="Greshake Tzovaras B."/>
            <person name="Segers F."/>
            <person name="Bicker A."/>
            <person name="Dal Grande F."/>
            <person name="Otte J."/>
            <person name="Hankeln T."/>
            <person name="Schmitt I."/>
            <person name="Ebersberger I."/>
        </authorList>
    </citation>
    <scope>NUCLEOTIDE SEQUENCE [LARGE SCALE GENOMIC DNA]</scope>
    <source>
        <strain evidence="3">A1-1</strain>
    </source>
</reference>
<feature type="domain" description="HTH CENPB-type" evidence="2">
    <location>
        <begin position="4"/>
        <end position="69"/>
    </location>
</feature>
<dbReference type="GO" id="GO:0003677">
    <property type="term" value="F:DNA binding"/>
    <property type="evidence" value="ECO:0007669"/>
    <property type="project" value="UniProtKB-KW"/>
</dbReference>
<evidence type="ECO:0000313" key="3">
    <source>
        <dbReference type="EMBL" id="KAA6413391.1"/>
    </source>
</evidence>